<feature type="non-terminal residue" evidence="2">
    <location>
        <position position="1"/>
    </location>
</feature>
<dbReference type="PANTHER" id="PTHR10666">
    <property type="entry name" value="UBIQUITIN"/>
    <property type="match status" value="1"/>
</dbReference>
<organism evidence="2">
    <name type="scientific">Trepomonas sp. PC1</name>
    <dbReference type="NCBI Taxonomy" id="1076344"/>
    <lineage>
        <taxon>Eukaryota</taxon>
        <taxon>Metamonada</taxon>
        <taxon>Diplomonadida</taxon>
        <taxon>Hexamitidae</taxon>
        <taxon>Hexamitinae</taxon>
        <taxon>Trepomonas</taxon>
    </lineage>
</organism>
<evidence type="ECO:0000313" key="2">
    <source>
        <dbReference type="EMBL" id="JAP90846.1"/>
    </source>
</evidence>
<reference evidence="2" key="1">
    <citation type="submission" date="2015-07" db="EMBL/GenBank/DDBJ databases">
        <title>Adaptation to a free-living lifestyle via gene acquisitions in the diplomonad Trepomonas sp. PC1.</title>
        <authorList>
            <person name="Xu F."/>
            <person name="Jerlstrom-Hultqvist J."/>
            <person name="Kolisko M."/>
            <person name="Simpson A.G.B."/>
            <person name="Roger A.J."/>
            <person name="Svard S.G."/>
            <person name="Andersson J.O."/>
        </authorList>
    </citation>
    <scope>NUCLEOTIDE SEQUENCE</scope>
    <source>
        <strain evidence="2">PC1</strain>
    </source>
</reference>
<dbReference type="InterPro" id="IPR029071">
    <property type="entry name" value="Ubiquitin-like_domsf"/>
</dbReference>
<dbReference type="Pfam" id="PF00240">
    <property type="entry name" value="ubiquitin"/>
    <property type="match status" value="1"/>
</dbReference>
<feature type="domain" description="Ubiquitin-like" evidence="1">
    <location>
        <begin position="1"/>
        <end position="79"/>
    </location>
</feature>
<sequence length="79" mass="9096">LKTLTGKILTVDAKPYNTVQDIKQMVEEKEGIPADILRLVYIKNDEKQHGLQLENDKSLAFYNIQKQDMIHILLRMKGG</sequence>
<gene>
    <name evidence="2" type="ORF">TPC1_17736</name>
</gene>
<proteinExistence type="predicted"/>
<dbReference type="EMBL" id="GDID01005760">
    <property type="protein sequence ID" value="JAP90846.1"/>
    <property type="molecule type" value="Transcribed_RNA"/>
</dbReference>
<dbReference type="PROSITE" id="PS50053">
    <property type="entry name" value="UBIQUITIN_2"/>
    <property type="match status" value="1"/>
</dbReference>
<evidence type="ECO:0000259" key="1">
    <source>
        <dbReference type="PROSITE" id="PS50053"/>
    </source>
</evidence>
<name>A0A146K5D5_9EUKA</name>
<dbReference type="SUPFAM" id="SSF54236">
    <property type="entry name" value="Ubiquitin-like"/>
    <property type="match status" value="1"/>
</dbReference>
<accession>A0A146K5D5</accession>
<dbReference type="AlphaFoldDB" id="A0A146K5D5"/>
<dbReference type="InterPro" id="IPR000626">
    <property type="entry name" value="Ubiquitin-like_dom"/>
</dbReference>
<dbReference type="SMART" id="SM00213">
    <property type="entry name" value="UBQ"/>
    <property type="match status" value="1"/>
</dbReference>
<protein>
    <submittedName>
        <fullName evidence="2">Ubiquitin</fullName>
    </submittedName>
</protein>
<dbReference type="InterPro" id="IPR050158">
    <property type="entry name" value="Ubiquitin_ubiquitin-like"/>
</dbReference>
<dbReference type="Gene3D" id="3.10.20.90">
    <property type="entry name" value="Phosphatidylinositol 3-kinase Catalytic Subunit, Chain A, domain 1"/>
    <property type="match status" value="1"/>
</dbReference>